<evidence type="ECO:0000313" key="2">
    <source>
        <dbReference type="EMBL" id="MCX2800782.1"/>
    </source>
</evidence>
<dbReference type="RefSeq" id="WP_139223106.1">
    <property type="nucleotide sequence ID" value="NZ_CP130317.1"/>
</dbReference>
<name>A0AB35HVJ3_MICTH</name>
<protein>
    <submittedName>
        <fullName evidence="2">Uncharacterized protein</fullName>
    </submittedName>
</protein>
<dbReference type="AlphaFoldDB" id="A0AB35HVJ3"/>
<proteinExistence type="predicted"/>
<evidence type="ECO:0000313" key="3">
    <source>
        <dbReference type="Proteomes" id="UP001209730"/>
    </source>
</evidence>
<feature type="signal peptide" evidence="1">
    <location>
        <begin position="1"/>
        <end position="22"/>
    </location>
</feature>
<dbReference type="EMBL" id="JAPHQB010000003">
    <property type="protein sequence ID" value="MCX2800782.1"/>
    <property type="molecule type" value="Genomic_DNA"/>
</dbReference>
<sequence length="150" mass="16953">MVRIKRFAALFFVIAFSPYATGNDSGNFNSCWAADSKEAEEIEATRKALPKSFSYAGAWPRMPVDTSASRPVVDCVKIKFVLRNGEFDYQVISSSRKILELNAKRKIESLKGSNLDFSSGVVIIYYFNPLVETQHVPFERASKLFLGQRR</sequence>
<feature type="chain" id="PRO_5044228041" evidence="1">
    <location>
        <begin position="23"/>
        <end position="150"/>
    </location>
</feature>
<reference evidence="2" key="1">
    <citation type="submission" date="2022-11" db="EMBL/GenBank/DDBJ databases">
        <title>Chitin-degrading and fungicidal potential of chitinolytic bacterial strains from marine environment of the Pacific Ocean regions.</title>
        <authorList>
            <person name="Pentekhina I."/>
            <person name="Nedashkovskaya O."/>
            <person name="Seitkalieva A."/>
            <person name="Podvolotskaya A."/>
            <person name="Tekutyeva L."/>
            <person name="Balabanova L."/>
        </authorList>
    </citation>
    <scope>NUCLEOTIDE SEQUENCE</scope>
    <source>
        <strain evidence="2">KMM 6838</strain>
    </source>
</reference>
<dbReference type="Proteomes" id="UP001209730">
    <property type="component" value="Unassembled WGS sequence"/>
</dbReference>
<organism evidence="2 3">
    <name type="scientific">Microbulbifer thermotolerans</name>
    <dbReference type="NCBI Taxonomy" id="252514"/>
    <lineage>
        <taxon>Bacteria</taxon>
        <taxon>Pseudomonadati</taxon>
        <taxon>Pseudomonadota</taxon>
        <taxon>Gammaproteobacteria</taxon>
        <taxon>Cellvibrionales</taxon>
        <taxon>Microbulbiferaceae</taxon>
        <taxon>Microbulbifer</taxon>
    </lineage>
</organism>
<accession>A0AB35HVJ3</accession>
<evidence type="ECO:0000256" key="1">
    <source>
        <dbReference type="SAM" id="SignalP"/>
    </source>
</evidence>
<gene>
    <name evidence="2" type="ORF">OQJ68_03190</name>
</gene>
<comment type="caution">
    <text evidence="2">The sequence shown here is derived from an EMBL/GenBank/DDBJ whole genome shotgun (WGS) entry which is preliminary data.</text>
</comment>
<keyword evidence="1" id="KW-0732">Signal</keyword>